<dbReference type="Proteomes" id="UP001141253">
    <property type="component" value="Chromosome 16"/>
</dbReference>
<keyword evidence="2" id="KW-0812">Transmembrane</keyword>
<reference evidence="3" key="1">
    <citation type="submission" date="2022-10" db="EMBL/GenBank/DDBJ databases">
        <authorList>
            <person name="Hyden B.L."/>
            <person name="Feng K."/>
            <person name="Yates T."/>
            <person name="Jawdy S."/>
            <person name="Smart L.B."/>
            <person name="Muchero W."/>
        </authorList>
    </citation>
    <scope>NUCLEOTIDE SEQUENCE</scope>
    <source>
        <tissue evidence="3">Shoot tip</tissue>
    </source>
</reference>
<sequence length="191" mass="21159">MVKIVVGAGGVVRLGKIETKMGVGNCQMISVWIFLLVHFIIILACMNLHTSFAVVSVYLLSQKTMRSSSTEEDEEHSSTADVVIAVSSSKPIRGEETSQAFQYSCMLEMLSQVVINRKAAHRSGEMKMLRTPPNLKEVGNEEATGLQSRARGKSKLPSSSLNLEGRAEEIVEEQMMRYKVLLSRSLHRCLV</sequence>
<name>A0ABQ8ZQR0_9ROSI</name>
<keyword evidence="2" id="KW-1133">Transmembrane helix</keyword>
<proteinExistence type="predicted"/>
<evidence type="ECO:0000313" key="4">
    <source>
        <dbReference type="Proteomes" id="UP001141253"/>
    </source>
</evidence>
<keyword evidence="2" id="KW-0472">Membrane</keyword>
<protein>
    <submittedName>
        <fullName evidence="3">Uncharacterized protein</fullName>
    </submittedName>
</protein>
<evidence type="ECO:0000256" key="1">
    <source>
        <dbReference type="SAM" id="MobiDB-lite"/>
    </source>
</evidence>
<comment type="caution">
    <text evidence="3">The sequence shown here is derived from an EMBL/GenBank/DDBJ whole genome shotgun (WGS) entry which is preliminary data.</text>
</comment>
<evidence type="ECO:0000256" key="2">
    <source>
        <dbReference type="SAM" id="Phobius"/>
    </source>
</evidence>
<organism evidence="3 4">
    <name type="scientific">Salix suchowensis</name>
    <dbReference type="NCBI Taxonomy" id="1278906"/>
    <lineage>
        <taxon>Eukaryota</taxon>
        <taxon>Viridiplantae</taxon>
        <taxon>Streptophyta</taxon>
        <taxon>Embryophyta</taxon>
        <taxon>Tracheophyta</taxon>
        <taxon>Spermatophyta</taxon>
        <taxon>Magnoliopsida</taxon>
        <taxon>eudicotyledons</taxon>
        <taxon>Gunneridae</taxon>
        <taxon>Pentapetalae</taxon>
        <taxon>rosids</taxon>
        <taxon>fabids</taxon>
        <taxon>Malpighiales</taxon>
        <taxon>Salicaceae</taxon>
        <taxon>Saliceae</taxon>
        <taxon>Salix</taxon>
    </lineage>
</organism>
<feature type="transmembrane region" description="Helical" evidence="2">
    <location>
        <begin position="31"/>
        <end position="60"/>
    </location>
</feature>
<reference evidence="3" key="2">
    <citation type="journal article" date="2023" name="Int. J. Mol. Sci.">
        <title>De Novo Assembly and Annotation of 11 Diverse Shrub Willow (Salix) Genomes Reveals Novel Gene Organization in Sex-Linked Regions.</title>
        <authorList>
            <person name="Hyden B."/>
            <person name="Feng K."/>
            <person name="Yates T.B."/>
            <person name="Jawdy S."/>
            <person name="Cereghino C."/>
            <person name="Smart L.B."/>
            <person name="Muchero W."/>
        </authorList>
    </citation>
    <scope>NUCLEOTIDE SEQUENCE</scope>
    <source>
        <tissue evidence="3">Shoot tip</tissue>
    </source>
</reference>
<keyword evidence="4" id="KW-1185">Reference proteome</keyword>
<feature type="region of interest" description="Disordered" evidence="1">
    <location>
        <begin position="136"/>
        <end position="160"/>
    </location>
</feature>
<dbReference type="EMBL" id="JAPFFI010000027">
    <property type="protein sequence ID" value="KAJ6304187.1"/>
    <property type="molecule type" value="Genomic_DNA"/>
</dbReference>
<gene>
    <name evidence="3" type="ORF">OIU77_017957</name>
</gene>
<evidence type="ECO:0000313" key="3">
    <source>
        <dbReference type="EMBL" id="KAJ6304187.1"/>
    </source>
</evidence>
<accession>A0ABQ8ZQR0</accession>